<feature type="transmembrane region" description="Helical" evidence="2">
    <location>
        <begin position="77"/>
        <end position="97"/>
    </location>
</feature>
<reference evidence="3" key="1">
    <citation type="journal article" date="2023" name="Nat. Commun.">
        <title>Diploid and tetraploid genomes of Acorus and the evolution of monocots.</title>
        <authorList>
            <person name="Ma L."/>
            <person name="Liu K.W."/>
            <person name="Li Z."/>
            <person name="Hsiao Y.Y."/>
            <person name="Qi Y."/>
            <person name="Fu T."/>
            <person name="Tang G.D."/>
            <person name="Zhang D."/>
            <person name="Sun W.H."/>
            <person name="Liu D.K."/>
            <person name="Li Y."/>
            <person name="Chen G.Z."/>
            <person name="Liu X.D."/>
            <person name="Liao X.Y."/>
            <person name="Jiang Y.T."/>
            <person name="Yu X."/>
            <person name="Hao Y."/>
            <person name="Huang J."/>
            <person name="Zhao X.W."/>
            <person name="Ke S."/>
            <person name="Chen Y.Y."/>
            <person name="Wu W.L."/>
            <person name="Hsu J.L."/>
            <person name="Lin Y.F."/>
            <person name="Huang M.D."/>
            <person name="Li C.Y."/>
            <person name="Huang L."/>
            <person name="Wang Z.W."/>
            <person name="Zhao X."/>
            <person name="Zhong W.Y."/>
            <person name="Peng D.H."/>
            <person name="Ahmad S."/>
            <person name="Lan S."/>
            <person name="Zhang J.S."/>
            <person name="Tsai W.C."/>
            <person name="Van de Peer Y."/>
            <person name="Liu Z.J."/>
        </authorList>
    </citation>
    <scope>NUCLEOTIDE SEQUENCE</scope>
    <source>
        <strain evidence="3">CP</strain>
    </source>
</reference>
<dbReference type="Proteomes" id="UP001180020">
    <property type="component" value="Unassembled WGS sequence"/>
</dbReference>
<accession>A0AAV9DW38</accession>
<evidence type="ECO:0000313" key="4">
    <source>
        <dbReference type="Proteomes" id="UP001180020"/>
    </source>
</evidence>
<dbReference type="EMBL" id="JAUJYO010000011">
    <property type="protein sequence ID" value="KAK1305390.1"/>
    <property type="molecule type" value="Genomic_DNA"/>
</dbReference>
<sequence length="99" mass="10942">MYRLTKKTMSPRSVWKGPFVDVCLLRRLAREKKKAFESARGAVAGSDAGKSSAKGEPSAVKGAKKQGGGKDEMRSEFFEILVVIAWFVMLFCVDYLFSG</sequence>
<keyword evidence="2" id="KW-0812">Transmembrane</keyword>
<name>A0AAV9DW38_ACOCL</name>
<proteinExistence type="predicted"/>
<comment type="caution">
    <text evidence="3">The sequence shown here is derived from an EMBL/GenBank/DDBJ whole genome shotgun (WGS) entry which is preliminary data.</text>
</comment>
<evidence type="ECO:0000256" key="2">
    <source>
        <dbReference type="SAM" id="Phobius"/>
    </source>
</evidence>
<reference evidence="3" key="2">
    <citation type="submission" date="2023-06" db="EMBL/GenBank/DDBJ databases">
        <authorList>
            <person name="Ma L."/>
            <person name="Liu K.-W."/>
            <person name="Li Z."/>
            <person name="Hsiao Y.-Y."/>
            <person name="Qi Y."/>
            <person name="Fu T."/>
            <person name="Tang G."/>
            <person name="Zhang D."/>
            <person name="Sun W.-H."/>
            <person name="Liu D.-K."/>
            <person name="Li Y."/>
            <person name="Chen G.-Z."/>
            <person name="Liu X.-D."/>
            <person name="Liao X.-Y."/>
            <person name="Jiang Y.-T."/>
            <person name="Yu X."/>
            <person name="Hao Y."/>
            <person name="Huang J."/>
            <person name="Zhao X.-W."/>
            <person name="Ke S."/>
            <person name="Chen Y.-Y."/>
            <person name="Wu W.-L."/>
            <person name="Hsu J.-L."/>
            <person name="Lin Y.-F."/>
            <person name="Huang M.-D."/>
            <person name="Li C.-Y."/>
            <person name="Huang L."/>
            <person name="Wang Z.-W."/>
            <person name="Zhao X."/>
            <person name="Zhong W.-Y."/>
            <person name="Peng D.-H."/>
            <person name="Ahmad S."/>
            <person name="Lan S."/>
            <person name="Zhang J.-S."/>
            <person name="Tsai W.-C."/>
            <person name="Van De Peer Y."/>
            <person name="Liu Z.-J."/>
        </authorList>
    </citation>
    <scope>NUCLEOTIDE SEQUENCE</scope>
    <source>
        <strain evidence="3">CP</strain>
        <tissue evidence="3">Leaves</tissue>
    </source>
</reference>
<dbReference type="AlphaFoldDB" id="A0AAV9DW38"/>
<keyword evidence="4" id="KW-1185">Reference proteome</keyword>
<keyword evidence="2" id="KW-0472">Membrane</keyword>
<organism evidence="3 4">
    <name type="scientific">Acorus calamus</name>
    <name type="common">Sweet flag</name>
    <dbReference type="NCBI Taxonomy" id="4465"/>
    <lineage>
        <taxon>Eukaryota</taxon>
        <taxon>Viridiplantae</taxon>
        <taxon>Streptophyta</taxon>
        <taxon>Embryophyta</taxon>
        <taxon>Tracheophyta</taxon>
        <taxon>Spermatophyta</taxon>
        <taxon>Magnoliopsida</taxon>
        <taxon>Liliopsida</taxon>
        <taxon>Acoraceae</taxon>
        <taxon>Acorus</taxon>
    </lineage>
</organism>
<evidence type="ECO:0008006" key="5">
    <source>
        <dbReference type="Google" id="ProtNLM"/>
    </source>
</evidence>
<feature type="region of interest" description="Disordered" evidence="1">
    <location>
        <begin position="42"/>
        <end position="71"/>
    </location>
</feature>
<evidence type="ECO:0000313" key="3">
    <source>
        <dbReference type="EMBL" id="KAK1305390.1"/>
    </source>
</evidence>
<keyword evidence="2" id="KW-1133">Transmembrane helix</keyword>
<evidence type="ECO:0000256" key="1">
    <source>
        <dbReference type="SAM" id="MobiDB-lite"/>
    </source>
</evidence>
<gene>
    <name evidence="3" type="ORF">QJS10_CPB11g01325</name>
</gene>
<protein>
    <recommendedName>
        <fullName evidence="5">Transmembrane protein</fullName>
    </recommendedName>
</protein>